<organism evidence="2 3">
    <name type="scientific">Rhizopogon vinicolor AM-OR11-026</name>
    <dbReference type="NCBI Taxonomy" id="1314800"/>
    <lineage>
        <taxon>Eukaryota</taxon>
        <taxon>Fungi</taxon>
        <taxon>Dikarya</taxon>
        <taxon>Basidiomycota</taxon>
        <taxon>Agaricomycotina</taxon>
        <taxon>Agaricomycetes</taxon>
        <taxon>Agaricomycetidae</taxon>
        <taxon>Boletales</taxon>
        <taxon>Suillineae</taxon>
        <taxon>Rhizopogonaceae</taxon>
        <taxon>Rhizopogon</taxon>
    </lineage>
</organism>
<dbReference type="OrthoDB" id="2678679at2759"/>
<sequence>MEVDQSDSDIPEFAQSWHPSVRRPIILPQPATYHESINPGAIFELRETPSSEYICVVPYSCVYCISVKQACSRLRPCTRCSNTARSCHAGHKGYQRLPPPKARKLRKLASVTDSTPQTSSVSRPKRALAVAPSATQPVATSSDPPPLAKKLKLAPASLDPPPGRPLKRKEVKEKEKVDANPPPQNVPPRDATATKTNTSTSTSTMPIWTPVKPGKTQCPNDTSARAPNIPALDTPPPTPRVWANSRAEMAAIFPELTKSVSGISWQKFDVPTLFLEHPLSEDIWRDDNTLEIIR</sequence>
<evidence type="ECO:0008006" key="4">
    <source>
        <dbReference type="Google" id="ProtNLM"/>
    </source>
</evidence>
<dbReference type="AlphaFoldDB" id="A0A1B7N0B9"/>
<feature type="compositionally biased region" description="Polar residues" evidence="1">
    <location>
        <begin position="111"/>
        <end position="122"/>
    </location>
</feature>
<name>A0A1B7N0B9_9AGAM</name>
<evidence type="ECO:0000313" key="3">
    <source>
        <dbReference type="Proteomes" id="UP000092154"/>
    </source>
</evidence>
<protein>
    <recommendedName>
        <fullName evidence="4">Zn(2)-C6 fungal-type domain-containing protein</fullName>
    </recommendedName>
</protein>
<reference evidence="2 3" key="1">
    <citation type="submission" date="2016-06" db="EMBL/GenBank/DDBJ databases">
        <title>Comparative genomics of the ectomycorrhizal sister species Rhizopogon vinicolor and Rhizopogon vesiculosus (Basidiomycota: Boletales) reveals a divergence of the mating type B locus.</title>
        <authorList>
            <consortium name="DOE Joint Genome Institute"/>
            <person name="Mujic A.B."/>
            <person name="Kuo A."/>
            <person name="Tritt A."/>
            <person name="Lipzen A."/>
            <person name="Chen C."/>
            <person name="Johnson J."/>
            <person name="Sharma A."/>
            <person name="Barry K."/>
            <person name="Grigoriev I.V."/>
            <person name="Spatafora J.W."/>
        </authorList>
    </citation>
    <scope>NUCLEOTIDE SEQUENCE [LARGE SCALE GENOMIC DNA]</scope>
    <source>
        <strain evidence="2 3">AM-OR11-026</strain>
    </source>
</reference>
<dbReference type="EMBL" id="KV448301">
    <property type="protein sequence ID" value="OAX38310.1"/>
    <property type="molecule type" value="Genomic_DNA"/>
</dbReference>
<dbReference type="Proteomes" id="UP000092154">
    <property type="component" value="Unassembled WGS sequence"/>
</dbReference>
<evidence type="ECO:0000313" key="2">
    <source>
        <dbReference type="EMBL" id="OAX38310.1"/>
    </source>
</evidence>
<feature type="compositionally biased region" description="Low complexity" evidence="1">
    <location>
        <begin position="193"/>
        <end position="204"/>
    </location>
</feature>
<keyword evidence="3" id="KW-1185">Reference proteome</keyword>
<dbReference type="STRING" id="1314800.A0A1B7N0B9"/>
<accession>A0A1B7N0B9</accession>
<feature type="region of interest" description="Disordered" evidence="1">
    <location>
        <begin position="89"/>
        <end position="220"/>
    </location>
</feature>
<gene>
    <name evidence="2" type="ORF">K503DRAFT_170143</name>
</gene>
<dbReference type="InParanoid" id="A0A1B7N0B9"/>
<feature type="compositionally biased region" description="Basic and acidic residues" evidence="1">
    <location>
        <begin position="168"/>
        <end position="178"/>
    </location>
</feature>
<evidence type="ECO:0000256" key="1">
    <source>
        <dbReference type="SAM" id="MobiDB-lite"/>
    </source>
</evidence>
<proteinExistence type="predicted"/>